<evidence type="ECO:0000313" key="2">
    <source>
        <dbReference type="EMBL" id="EFX69696.1"/>
    </source>
</evidence>
<proteinExistence type="predicted"/>
<dbReference type="EMBL" id="GL732632">
    <property type="protein sequence ID" value="EFX69696.1"/>
    <property type="molecule type" value="Genomic_DNA"/>
</dbReference>
<organism evidence="2 3">
    <name type="scientific">Daphnia pulex</name>
    <name type="common">Water flea</name>
    <dbReference type="NCBI Taxonomy" id="6669"/>
    <lineage>
        <taxon>Eukaryota</taxon>
        <taxon>Metazoa</taxon>
        <taxon>Ecdysozoa</taxon>
        <taxon>Arthropoda</taxon>
        <taxon>Crustacea</taxon>
        <taxon>Branchiopoda</taxon>
        <taxon>Diplostraca</taxon>
        <taxon>Cladocera</taxon>
        <taxon>Anomopoda</taxon>
        <taxon>Daphniidae</taxon>
        <taxon>Daphnia</taxon>
    </lineage>
</organism>
<evidence type="ECO:0000256" key="1">
    <source>
        <dbReference type="SAM" id="MobiDB-lite"/>
    </source>
</evidence>
<gene>
    <name evidence="2" type="ORF">DAPPUDRAFT_113425</name>
</gene>
<name>E9HEZ7_DAPPU</name>
<dbReference type="KEGG" id="dpx:DAPPUDRAFT_113425"/>
<dbReference type="AlphaFoldDB" id="E9HEZ7"/>
<feature type="region of interest" description="Disordered" evidence="1">
    <location>
        <begin position="84"/>
        <end position="108"/>
    </location>
</feature>
<accession>E9HEZ7</accession>
<dbReference type="InParanoid" id="E9HEZ7"/>
<protein>
    <submittedName>
        <fullName evidence="2">Uncharacterized protein</fullName>
    </submittedName>
</protein>
<dbReference type="Proteomes" id="UP000000305">
    <property type="component" value="Unassembled WGS sequence"/>
</dbReference>
<reference evidence="2 3" key="1">
    <citation type="journal article" date="2011" name="Science">
        <title>The ecoresponsive genome of Daphnia pulex.</title>
        <authorList>
            <person name="Colbourne J.K."/>
            <person name="Pfrender M.E."/>
            <person name="Gilbert D."/>
            <person name="Thomas W.K."/>
            <person name="Tucker A."/>
            <person name="Oakley T.H."/>
            <person name="Tokishita S."/>
            <person name="Aerts A."/>
            <person name="Arnold G.J."/>
            <person name="Basu M.K."/>
            <person name="Bauer D.J."/>
            <person name="Caceres C.E."/>
            <person name="Carmel L."/>
            <person name="Casola C."/>
            <person name="Choi J.H."/>
            <person name="Detter J.C."/>
            <person name="Dong Q."/>
            <person name="Dusheyko S."/>
            <person name="Eads B.D."/>
            <person name="Frohlich T."/>
            <person name="Geiler-Samerotte K.A."/>
            <person name="Gerlach D."/>
            <person name="Hatcher P."/>
            <person name="Jogdeo S."/>
            <person name="Krijgsveld J."/>
            <person name="Kriventseva E.V."/>
            <person name="Kultz D."/>
            <person name="Laforsch C."/>
            <person name="Lindquist E."/>
            <person name="Lopez J."/>
            <person name="Manak J.R."/>
            <person name="Muller J."/>
            <person name="Pangilinan J."/>
            <person name="Patwardhan R.P."/>
            <person name="Pitluck S."/>
            <person name="Pritham E.J."/>
            <person name="Rechtsteiner A."/>
            <person name="Rho M."/>
            <person name="Rogozin I.B."/>
            <person name="Sakarya O."/>
            <person name="Salamov A."/>
            <person name="Schaack S."/>
            <person name="Shapiro H."/>
            <person name="Shiga Y."/>
            <person name="Skalitzky C."/>
            <person name="Smith Z."/>
            <person name="Souvorov A."/>
            <person name="Sung W."/>
            <person name="Tang Z."/>
            <person name="Tsuchiya D."/>
            <person name="Tu H."/>
            <person name="Vos H."/>
            <person name="Wang M."/>
            <person name="Wolf Y.I."/>
            <person name="Yamagata H."/>
            <person name="Yamada T."/>
            <person name="Ye Y."/>
            <person name="Shaw J.R."/>
            <person name="Andrews J."/>
            <person name="Crease T.J."/>
            <person name="Tang H."/>
            <person name="Lucas S.M."/>
            <person name="Robertson H.M."/>
            <person name="Bork P."/>
            <person name="Koonin E.V."/>
            <person name="Zdobnov E.M."/>
            <person name="Grigoriev I.V."/>
            <person name="Lynch M."/>
            <person name="Boore J.L."/>
        </authorList>
    </citation>
    <scope>NUCLEOTIDE SEQUENCE [LARGE SCALE GENOMIC DNA]</scope>
</reference>
<evidence type="ECO:0000313" key="3">
    <source>
        <dbReference type="Proteomes" id="UP000000305"/>
    </source>
</evidence>
<dbReference type="HOGENOM" id="CLU_2199549_0_0_1"/>
<keyword evidence="3" id="KW-1185">Reference proteome</keyword>
<sequence length="108" mass="12015">MTGVEPTITSPSKRSRELSLSFKMYNGIKSHETVADNIRLSLFRVGASQCSAQTISWHATAISIGTPYLDALLCDGSWARTSPWEKHTEQDRLPHVGDRESRNKDEGP</sequence>